<dbReference type="InterPro" id="IPR050654">
    <property type="entry name" value="AChE-related_enzymes"/>
</dbReference>
<dbReference type="AlphaFoldDB" id="A0A183J6D0"/>
<dbReference type="GO" id="GO:0003990">
    <property type="term" value="F:acetylcholinesterase activity"/>
    <property type="evidence" value="ECO:0007669"/>
    <property type="project" value="TreeGrafter"/>
</dbReference>
<keyword evidence="2" id="KW-0719">Serine esterase</keyword>
<sequence>MSGWRVDLKSDSKPALNFKACLKECSLLNLQTYITDGDETFVPDEPEVSQFLRRSLCLHIKHLSQQLNLQQVLNSLVANLALLVWAFGWKSAANFSFDISTFRGTCDVAGAANENTVVLRTVYGRIAGIKKIVLGHELHTFFNVRYGRAPVGNLRFSFPQEPYPWVEVMNSMQPDISCYQVKHYPLP</sequence>
<dbReference type="EMBL" id="UZAM01015634">
    <property type="protein sequence ID" value="VDP39982.1"/>
    <property type="molecule type" value="Genomic_DNA"/>
</dbReference>
<gene>
    <name evidence="5" type="ORF">SBAD_LOCUS11428</name>
</gene>
<reference evidence="5 6" key="2">
    <citation type="submission" date="2018-11" db="EMBL/GenBank/DDBJ databases">
        <authorList>
            <consortium name="Pathogen Informatics"/>
        </authorList>
    </citation>
    <scope>NUCLEOTIDE SEQUENCE [LARGE SCALE GENOMIC DNA]</scope>
</reference>
<dbReference type="InterPro" id="IPR029058">
    <property type="entry name" value="AB_hydrolase_fold"/>
</dbReference>
<evidence type="ECO:0000313" key="6">
    <source>
        <dbReference type="Proteomes" id="UP000270296"/>
    </source>
</evidence>
<keyword evidence="3" id="KW-0378">Hydrolase</keyword>
<evidence type="ECO:0000313" key="7">
    <source>
        <dbReference type="WBParaSite" id="SBAD_0001181401-mRNA-1"/>
    </source>
</evidence>
<dbReference type="PANTHER" id="PTHR43918">
    <property type="entry name" value="ACETYLCHOLINESTERASE"/>
    <property type="match status" value="1"/>
</dbReference>
<evidence type="ECO:0000256" key="2">
    <source>
        <dbReference type="ARBA" id="ARBA00022487"/>
    </source>
</evidence>
<dbReference type="OrthoDB" id="408631at2759"/>
<dbReference type="Proteomes" id="UP000270296">
    <property type="component" value="Unassembled WGS sequence"/>
</dbReference>
<dbReference type="GO" id="GO:0005615">
    <property type="term" value="C:extracellular space"/>
    <property type="evidence" value="ECO:0007669"/>
    <property type="project" value="TreeGrafter"/>
</dbReference>
<dbReference type="WBParaSite" id="SBAD_0001181401-mRNA-1">
    <property type="protein sequence ID" value="SBAD_0001181401-mRNA-1"/>
    <property type="gene ID" value="SBAD_0001181401"/>
</dbReference>
<accession>A0A183J6D0</accession>
<evidence type="ECO:0000313" key="5">
    <source>
        <dbReference type="EMBL" id="VDP39982.1"/>
    </source>
</evidence>
<dbReference type="Gene3D" id="3.40.50.1820">
    <property type="entry name" value="alpha/beta hydrolase"/>
    <property type="match status" value="1"/>
</dbReference>
<dbReference type="Pfam" id="PF00135">
    <property type="entry name" value="COesterase"/>
    <property type="match status" value="1"/>
</dbReference>
<evidence type="ECO:0000256" key="3">
    <source>
        <dbReference type="ARBA" id="ARBA00022801"/>
    </source>
</evidence>
<dbReference type="GO" id="GO:0006581">
    <property type="term" value="P:acetylcholine catabolic process"/>
    <property type="evidence" value="ECO:0007669"/>
    <property type="project" value="TreeGrafter"/>
</dbReference>
<feature type="domain" description="Carboxylesterase type B" evidence="4">
    <location>
        <begin position="118"/>
        <end position="182"/>
    </location>
</feature>
<dbReference type="InterPro" id="IPR002018">
    <property type="entry name" value="CarbesteraseB"/>
</dbReference>
<dbReference type="GO" id="GO:0005886">
    <property type="term" value="C:plasma membrane"/>
    <property type="evidence" value="ECO:0007669"/>
    <property type="project" value="TreeGrafter"/>
</dbReference>
<dbReference type="PANTHER" id="PTHR43918:SF4">
    <property type="entry name" value="CARBOXYLIC ESTER HYDROLASE"/>
    <property type="match status" value="1"/>
</dbReference>
<organism evidence="7">
    <name type="scientific">Soboliphyme baturini</name>
    <dbReference type="NCBI Taxonomy" id="241478"/>
    <lineage>
        <taxon>Eukaryota</taxon>
        <taxon>Metazoa</taxon>
        <taxon>Ecdysozoa</taxon>
        <taxon>Nematoda</taxon>
        <taxon>Enoplea</taxon>
        <taxon>Dorylaimia</taxon>
        <taxon>Dioctophymatida</taxon>
        <taxon>Dioctophymatoidea</taxon>
        <taxon>Soboliphymatidae</taxon>
        <taxon>Soboliphyme</taxon>
    </lineage>
</organism>
<name>A0A183J6D0_9BILA</name>
<protein>
    <submittedName>
        <fullName evidence="7">COesterase domain-containing protein</fullName>
    </submittedName>
</protein>
<proteinExistence type="inferred from homology"/>
<keyword evidence="6" id="KW-1185">Reference proteome</keyword>
<reference evidence="7" key="1">
    <citation type="submission" date="2016-06" db="UniProtKB">
        <authorList>
            <consortium name="WormBaseParasite"/>
        </authorList>
    </citation>
    <scope>IDENTIFICATION</scope>
</reference>
<evidence type="ECO:0000256" key="1">
    <source>
        <dbReference type="ARBA" id="ARBA00005964"/>
    </source>
</evidence>
<dbReference type="GO" id="GO:0019695">
    <property type="term" value="P:choline metabolic process"/>
    <property type="evidence" value="ECO:0007669"/>
    <property type="project" value="TreeGrafter"/>
</dbReference>
<dbReference type="SUPFAM" id="SSF53474">
    <property type="entry name" value="alpha/beta-Hydrolases"/>
    <property type="match status" value="1"/>
</dbReference>
<evidence type="ECO:0000259" key="4">
    <source>
        <dbReference type="Pfam" id="PF00135"/>
    </source>
</evidence>
<comment type="similarity">
    <text evidence="1">Belongs to the type-B carboxylesterase/lipase family.</text>
</comment>